<comment type="similarity">
    <text evidence="1 4 5">Belongs to the tRNA pseudouridine synthase TruA family.</text>
</comment>
<dbReference type="InterPro" id="IPR001406">
    <property type="entry name" value="PsdUridine_synth_TruA"/>
</dbReference>
<feature type="active site" description="Nucleophile" evidence="4">
    <location>
        <position position="53"/>
    </location>
</feature>
<dbReference type="Gene3D" id="3.30.70.580">
    <property type="entry name" value="Pseudouridine synthase I, catalytic domain, N-terminal subdomain"/>
    <property type="match status" value="1"/>
</dbReference>
<proteinExistence type="inferred from homology"/>
<evidence type="ECO:0000256" key="5">
    <source>
        <dbReference type="RuleBase" id="RU003792"/>
    </source>
</evidence>
<dbReference type="InterPro" id="IPR020094">
    <property type="entry name" value="TruA/RsuA/RluB/E/F_N"/>
</dbReference>
<dbReference type="NCBIfam" id="TIGR00071">
    <property type="entry name" value="hisT_truA"/>
    <property type="match status" value="1"/>
</dbReference>
<feature type="domain" description="Pseudouridine synthase I TruA alpha/beta" evidence="6">
    <location>
        <begin position="9"/>
        <end position="105"/>
    </location>
</feature>
<dbReference type="InterPro" id="IPR020095">
    <property type="entry name" value="PsdUridine_synth_TruA_C"/>
</dbReference>
<organism evidence="7 8">
    <name type="scientific">Salinibacillus aidingensis</name>
    <dbReference type="NCBI Taxonomy" id="237684"/>
    <lineage>
        <taxon>Bacteria</taxon>
        <taxon>Bacillati</taxon>
        <taxon>Bacillota</taxon>
        <taxon>Bacilli</taxon>
        <taxon>Bacillales</taxon>
        <taxon>Bacillaceae</taxon>
        <taxon>Salinibacillus</taxon>
    </lineage>
</organism>
<dbReference type="CDD" id="cd02570">
    <property type="entry name" value="PseudoU_synth_EcTruA"/>
    <property type="match status" value="1"/>
</dbReference>
<name>A0ABP3LNA8_9BACI</name>
<evidence type="ECO:0000313" key="8">
    <source>
        <dbReference type="Proteomes" id="UP001500880"/>
    </source>
</evidence>
<evidence type="ECO:0000256" key="1">
    <source>
        <dbReference type="ARBA" id="ARBA00009375"/>
    </source>
</evidence>
<dbReference type="HAMAP" id="MF_00171">
    <property type="entry name" value="TruA"/>
    <property type="match status" value="1"/>
</dbReference>
<evidence type="ECO:0000256" key="2">
    <source>
        <dbReference type="ARBA" id="ARBA00022694"/>
    </source>
</evidence>
<comment type="function">
    <text evidence="4">Formation of pseudouridine at positions 38, 39 and 40 in the anticodon stem and loop of transfer RNAs.</text>
</comment>
<evidence type="ECO:0000256" key="3">
    <source>
        <dbReference type="ARBA" id="ARBA00023235"/>
    </source>
</evidence>
<dbReference type="SUPFAM" id="SSF55120">
    <property type="entry name" value="Pseudouridine synthase"/>
    <property type="match status" value="1"/>
</dbReference>
<evidence type="ECO:0000256" key="4">
    <source>
        <dbReference type="HAMAP-Rule" id="MF_00171"/>
    </source>
</evidence>
<feature type="binding site" evidence="4">
    <location>
        <position position="111"/>
    </location>
    <ligand>
        <name>substrate</name>
    </ligand>
</feature>
<gene>
    <name evidence="4 7" type="primary">truA</name>
    <name evidence="7" type="ORF">GCM10008986_34170</name>
</gene>
<dbReference type="Gene3D" id="3.30.70.660">
    <property type="entry name" value="Pseudouridine synthase I, catalytic domain, C-terminal subdomain"/>
    <property type="match status" value="1"/>
</dbReference>
<dbReference type="EMBL" id="BAAADO010000010">
    <property type="protein sequence ID" value="GAA0503743.1"/>
    <property type="molecule type" value="Genomic_DNA"/>
</dbReference>
<keyword evidence="3 4" id="KW-0413">Isomerase</keyword>
<protein>
    <recommendedName>
        <fullName evidence="4">tRNA pseudouridine synthase A</fullName>
        <ecNumber evidence="4">5.4.99.12</ecNumber>
    </recommendedName>
    <alternativeName>
        <fullName evidence="4">tRNA pseudouridine(38-40) synthase</fullName>
    </alternativeName>
    <alternativeName>
        <fullName evidence="4">tRNA pseudouridylate synthase I</fullName>
    </alternativeName>
    <alternativeName>
        <fullName evidence="4">tRNA-uridine isomerase I</fullName>
    </alternativeName>
</protein>
<dbReference type="InterPro" id="IPR020103">
    <property type="entry name" value="PsdUridine_synth_cat_dom_sf"/>
</dbReference>
<dbReference type="RefSeq" id="WP_425542243.1">
    <property type="nucleotide sequence ID" value="NZ_BAAADO010000010.1"/>
</dbReference>
<reference evidence="8" key="1">
    <citation type="journal article" date="2019" name="Int. J. Syst. Evol. Microbiol.">
        <title>The Global Catalogue of Microorganisms (GCM) 10K type strain sequencing project: providing services to taxonomists for standard genome sequencing and annotation.</title>
        <authorList>
            <consortium name="The Broad Institute Genomics Platform"/>
            <consortium name="The Broad Institute Genome Sequencing Center for Infectious Disease"/>
            <person name="Wu L."/>
            <person name="Ma J."/>
        </authorList>
    </citation>
    <scope>NUCLEOTIDE SEQUENCE [LARGE SCALE GENOMIC DNA]</scope>
    <source>
        <strain evidence="8">JCM 12389</strain>
    </source>
</reference>
<keyword evidence="2 4" id="KW-0819">tRNA processing</keyword>
<feature type="domain" description="Pseudouridine synthase I TruA alpha/beta" evidence="6">
    <location>
        <begin position="146"/>
        <end position="246"/>
    </location>
</feature>
<evidence type="ECO:0000259" key="6">
    <source>
        <dbReference type="Pfam" id="PF01416"/>
    </source>
</evidence>
<accession>A0ABP3LNA8</accession>
<dbReference type="EC" id="5.4.99.12" evidence="4"/>
<dbReference type="InterPro" id="IPR020097">
    <property type="entry name" value="PsdUridine_synth_TruA_a/b_dom"/>
</dbReference>
<dbReference type="PANTHER" id="PTHR11142:SF0">
    <property type="entry name" value="TRNA PSEUDOURIDINE SYNTHASE-LIKE 1"/>
    <property type="match status" value="1"/>
</dbReference>
<evidence type="ECO:0000313" key="7">
    <source>
        <dbReference type="EMBL" id="GAA0503743.1"/>
    </source>
</evidence>
<keyword evidence="8" id="KW-1185">Reference proteome</keyword>
<dbReference type="Proteomes" id="UP001500880">
    <property type="component" value="Unassembled WGS sequence"/>
</dbReference>
<sequence length="248" mass="28643">MERIKCTLQYDGTFFSGFQVQPDQRTVQGDIEAALRRMHRNQLVRITASGRTDTGVHALGQVFHYDTDLELTEEKWKKALNSLLPDDIYITDVEKVSNDFHARFNVKIKEYRYKLLNQKKPDIFHRHHYWHIYQDLDVEKMRQAGEYLIGTHDFTSFCSTKTEVQGDKIRTIYNVEILQDDPVLTVSVQGSGFLYNMVRIITGTLVEVGQGKVSPDEVKAILEGKDRTLAGLTAPPQGLYLWQVVYQE</sequence>
<comment type="subunit">
    <text evidence="4">Homodimer.</text>
</comment>
<comment type="catalytic activity">
    <reaction evidence="4 5">
        <text>uridine(38/39/40) in tRNA = pseudouridine(38/39/40) in tRNA</text>
        <dbReference type="Rhea" id="RHEA:22376"/>
        <dbReference type="Rhea" id="RHEA-COMP:10085"/>
        <dbReference type="Rhea" id="RHEA-COMP:10087"/>
        <dbReference type="ChEBI" id="CHEBI:65314"/>
        <dbReference type="ChEBI" id="CHEBI:65315"/>
        <dbReference type="EC" id="5.4.99.12"/>
    </reaction>
</comment>
<dbReference type="PANTHER" id="PTHR11142">
    <property type="entry name" value="PSEUDOURIDYLATE SYNTHASE"/>
    <property type="match status" value="1"/>
</dbReference>
<comment type="caution">
    <text evidence="4">Lacks conserved residue(s) required for the propagation of feature annotation.</text>
</comment>
<dbReference type="PIRSF" id="PIRSF001430">
    <property type="entry name" value="tRNA_psdUrid_synth"/>
    <property type="match status" value="1"/>
</dbReference>
<comment type="caution">
    <text evidence="7">The sequence shown here is derived from an EMBL/GenBank/DDBJ whole genome shotgun (WGS) entry which is preliminary data.</text>
</comment>
<dbReference type="Pfam" id="PF01416">
    <property type="entry name" value="PseudoU_synth_1"/>
    <property type="match status" value="2"/>
</dbReference>